<dbReference type="PANTHER" id="PTHR20959">
    <property type="entry name" value="TRANSPORT AND GOLGI ORGANIZATION PROTEIN 6 FAMILY MEMBER"/>
    <property type="match status" value="1"/>
</dbReference>
<dbReference type="InterPro" id="IPR011989">
    <property type="entry name" value="ARM-like"/>
</dbReference>
<dbReference type="InterPro" id="IPR016024">
    <property type="entry name" value="ARM-type_fold"/>
</dbReference>
<reference evidence="2" key="1">
    <citation type="submission" date="2016-06" db="EMBL/GenBank/DDBJ databases">
        <authorList>
            <person name="Cuomo C."/>
            <person name="Litvintseva A."/>
            <person name="Heitman J."/>
            <person name="Chen Y."/>
            <person name="Sun S."/>
            <person name="Springer D."/>
            <person name="Dromer F."/>
            <person name="Young S."/>
            <person name="Zeng Q."/>
            <person name="Chapman S."/>
            <person name="Gujja S."/>
            <person name="Saif S."/>
            <person name="Birren B."/>
        </authorList>
    </citation>
    <scope>NUCLEOTIDE SEQUENCE</scope>
    <source>
        <strain evidence="2">CBS 7841</strain>
    </source>
</reference>
<comment type="similarity">
    <text evidence="1">Belongs to the Tango6 family.</text>
</comment>
<dbReference type="InterPro" id="IPR021133">
    <property type="entry name" value="HEAT_type_2"/>
</dbReference>
<keyword evidence="3" id="KW-1185">Reference proteome</keyword>
<accession>A0A1E3I1Z1</accession>
<reference evidence="2" key="2">
    <citation type="journal article" date="2022" name="Elife">
        <title>Obligate sexual reproduction of a homothallic fungus closely related to the Cryptococcus pathogenic species complex.</title>
        <authorList>
            <person name="Passer A.R."/>
            <person name="Clancey S.A."/>
            <person name="Shea T."/>
            <person name="David-Palma M."/>
            <person name="Averette A.F."/>
            <person name="Boekhout T."/>
            <person name="Porcel B.M."/>
            <person name="Nowrousian M."/>
            <person name="Cuomo C.A."/>
            <person name="Sun S."/>
            <person name="Heitman J."/>
            <person name="Coelho M.A."/>
        </authorList>
    </citation>
    <scope>NUCLEOTIDE SEQUENCE</scope>
    <source>
        <strain evidence="2">CBS 7841</strain>
    </source>
</reference>
<protein>
    <submittedName>
        <fullName evidence="2">Uncharacterized protein</fullName>
    </submittedName>
</protein>
<dbReference type="Gene3D" id="1.25.10.10">
    <property type="entry name" value="Leucine-rich Repeat Variant"/>
    <property type="match status" value="1"/>
</dbReference>
<dbReference type="Proteomes" id="UP000094043">
    <property type="component" value="Chromosome 4"/>
</dbReference>
<dbReference type="AlphaFoldDB" id="A0A1E3I1Z1"/>
<dbReference type="PANTHER" id="PTHR20959:SF1">
    <property type="entry name" value="TRANSPORT AND GOLGI ORGANIZATION PROTEIN 6 HOMOLOG"/>
    <property type="match status" value="1"/>
</dbReference>
<dbReference type="GeneID" id="91087514"/>
<dbReference type="Pfam" id="PF10363">
    <property type="entry name" value="RTP1_C1"/>
    <property type="match status" value="1"/>
</dbReference>
<dbReference type="InterPro" id="IPR019451">
    <property type="entry name" value="Rtp1_C1"/>
</dbReference>
<dbReference type="VEuPathDB" id="FungiDB:L203_05336"/>
<evidence type="ECO:0000313" key="3">
    <source>
        <dbReference type="Proteomes" id="UP000094043"/>
    </source>
</evidence>
<organism evidence="2 3">
    <name type="scientific">Cryptococcus depauperatus CBS 7841</name>
    <dbReference type="NCBI Taxonomy" id="1295531"/>
    <lineage>
        <taxon>Eukaryota</taxon>
        <taxon>Fungi</taxon>
        <taxon>Dikarya</taxon>
        <taxon>Basidiomycota</taxon>
        <taxon>Agaricomycotina</taxon>
        <taxon>Tremellomycetes</taxon>
        <taxon>Tremellales</taxon>
        <taxon>Cryptococcaceae</taxon>
        <taxon>Cryptococcus</taxon>
    </lineage>
</organism>
<proteinExistence type="inferred from homology"/>
<evidence type="ECO:0000313" key="2">
    <source>
        <dbReference type="EMBL" id="WVN88103.1"/>
    </source>
</evidence>
<dbReference type="OrthoDB" id="39591at2759"/>
<dbReference type="RefSeq" id="XP_066068803.1">
    <property type="nucleotide sequence ID" value="XM_066212706.1"/>
</dbReference>
<evidence type="ECO:0000256" key="1">
    <source>
        <dbReference type="ARBA" id="ARBA00005724"/>
    </source>
</evidence>
<dbReference type="SUPFAM" id="SSF48371">
    <property type="entry name" value="ARM repeat"/>
    <property type="match status" value="1"/>
</dbReference>
<dbReference type="EMBL" id="CP143787">
    <property type="protein sequence ID" value="WVN88103.1"/>
    <property type="molecule type" value="Genomic_DNA"/>
</dbReference>
<dbReference type="GO" id="GO:0009306">
    <property type="term" value="P:protein secretion"/>
    <property type="evidence" value="ECO:0007669"/>
    <property type="project" value="TreeGrafter"/>
</dbReference>
<sequence>MANPASSKEQQGGPHLKQLFKAADILLKPPKALPANPLELLPRLKSCSKSLPKEWRKLSPEWSDEDEMEYVGDCEGQVTDEERRKKRRDELVFVVGKRCFAMIKAMQASLEKEFWPQEQRDGLEDKDFLLGTADHRLLRLMLSHTTFSYLLPLTVRYAESLPEPRQEIADTLSQALDAILKLLKTSTSPAPEAGPSSRVPTAPTAITQNLLSSHLLPVFLSTLVLAYTPSVAPETYASLRMALMQALLSLAPGHAISSLVNVLKLLVQGRKKGAKANGWVRGWPKYPETIINGLLTAQVRRPGGVKGLMENVLGDTARTDEVASIVGKRLDHIFNVLVRIPRQVTLEIYYPWLLSELFSMIPLDDTSSHHPIAYVNTACYCIQRLWRSNDFIKDWLKNKLHSPWHPKLPLTIPSNQIIEVTSWQAIWRSIQNIRLLLVHNPATPDFVDFLVGCILPPLFSLYSFLSLDVRAPKAISIAMSSENGARKRLIDDLSFLLNSWGKIVDNEMGAKRLWDLIETRNGWKIDMNDEMLDLFWREEDEGVSLMYGMQWDTDSTSDIHFFPPDIEPLGLDSDDIAEQIRVRTKSMPSPTLLCNFIKNINRPRIACQVILKALHLWRIKSSIWNKPSIDAMLHLQLTMKLMTHLGSELFVEPEQLLDWIEQTLADQANMLENEEYDQTSKLQKPLIVEVETKRANAMDISPNGNRGLVELACQLLTSTEVKNALNEKGLSIIHPIIAHLDSISELSLSSSVKTVTRETSLLLLSLQADPISDVVTVTKKTPQEKFTQAMKLVKDMAVPVRAHGLNMLRDIVFGSPYDSSLTPSILDAYIDAIEDDDSFIYLCAIKGLSSMVDALGNEVFDKLMECYVESTKTLKRSTRSDMIDRSLRLAEAVDQVVVRMGDNLGSYADKIIPVLLSIFPDRSLATAIRSSALSILTSCAKTSYSSLLPWLTDLTTSIIHLIQLESVPVSPFKPTTPYAPEKAPEPVWSKKMKSVQLVEDDLSQSEEVEEQYPPNPWIEDTDPLAFNDSKHPVLRRAAIVFLNWVFSSMTFEIMSDYPKSTIKRKDEIFFKEPLVSDRLQGETIVPELLERAETVLAYVKATDVDEVVRGHAASTEKMLMMLKSAIAIQNGRQTPTGGLEYLKERLEQLRMKR</sequence>
<dbReference type="Pfam" id="PF10304">
    <property type="entry name" value="RTP1_C2"/>
    <property type="match status" value="1"/>
</dbReference>
<reference evidence="2" key="3">
    <citation type="submission" date="2024-01" db="EMBL/GenBank/DDBJ databases">
        <authorList>
            <person name="Coelho M.A."/>
            <person name="David-Palma M."/>
            <person name="Shea T."/>
            <person name="Sun S."/>
            <person name="Cuomo C.A."/>
            <person name="Heitman J."/>
        </authorList>
    </citation>
    <scope>NUCLEOTIDE SEQUENCE</scope>
    <source>
        <strain evidence="2">CBS 7841</strain>
    </source>
</reference>
<dbReference type="KEGG" id="cdep:91087514"/>
<name>A0A1E3I1Z1_9TREE</name>
<dbReference type="PROSITE" id="PS50077">
    <property type="entry name" value="HEAT_REPEAT"/>
    <property type="match status" value="1"/>
</dbReference>
<dbReference type="InterPro" id="IPR019414">
    <property type="entry name" value="Rtp1_C2"/>
</dbReference>
<dbReference type="InterPro" id="IPR039600">
    <property type="entry name" value="TANGO6/Rtp1"/>
</dbReference>
<gene>
    <name evidence="2" type="ORF">L203_103303</name>
</gene>